<dbReference type="PROSITE" id="PS51831">
    <property type="entry name" value="HD"/>
    <property type="match status" value="1"/>
</dbReference>
<feature type="domain" description="GGDEF" evidence="16">
    <location>
        <begin position="663"/>
        <end position="793"/>
    </location>
</feature>
<dbReference type="Pfam" id="PF13487">
    <property type="entry name" value="HD_5"/>
    <property type="match status" value="1"/>
</dbReference>
<dbReference type="Gene3D" id="3.30.450.20">
    <property type="entry name" value="PAS domain"/>
    <property type="match status" value="3"/>
</dbReference>
<dbReference type="InterPro" id="IPR000160">
    <property type="entry name" value="GGDEF_dom"/>
</dbReference>
<evidence type="ECO:0000313" key="19">
    <source>
        <dbReference type="EMBL" id="NYB72860.1"/>
    </source>
</evidence>
<evidence type="ECO:0000259" key="14">
    <source>
        <dbReference type="PROSITE" id="PS50113"/>
    </source>
</evidence>
<dbReference type="Pfam" id="PF00990">
    <property type="entry name" value="GGDEF"/>
    <property type="match status" value="1"/>
</dbReference>
<feature type="transmembrane region" description="Helical" evidence="12">
    <location>
        <begin position="300"/>
        <end position="320"/>
    </location>
</feature>
<evidence type="ECO:0000259" key="13">
    <source>
        <dbReference type="PROSITE" id="PS50112"/>
    </source>
</evidence>
<dbReference type="SUPFAM" id="SSF55073">
    <property type="entry name" value="Nucleotide cyclase"/>
    <property type="match status" value="1"/>
</dbReference>
<dbReference type="InterPro" id="IPR000700">
    <property type="entry name" value="PAS-assoc_C"/>
</dbReference>
<dbReference type="InterPro" id="IPR029787">
    <property type="entry name" value="Nucleotide_cyclase"/>
</dbReference>
<dbReference type="CDD" id="cd00077">
    <property type="entry name" value="HDc"/>
    <property type="match status" value="1"/>
</dbReference>
<dbReference type="InterPro" id="IPR043128">
    <property type="entry name" value="Rev_trsase/Diguanyl_cyclase"/>
</dbReference>
<dbReference type="GO" id="GO:0006355">
    <property type="term" value="P:regulation of DNA-templated transcription"/>
    <property type="evidence" value="ECO:0007669"/>
    <property type="project" value="InterPro"/>
</dbReference>
<dbReference type="InterPro" id="IPR013767">
    <property type="entry name" value="PAS_fold"/>
</dbReference>
<organism evidence="19 20">
    <name type="scientific">Sedimentibacter hydroxybenzoicus DSM 7310</name>
    <dbReference type="NCBI Taxonomy" id="1123245"/>
    <lineage>
        <taxon>Bacteria</taxon>
        <taxon>Bacillati</taxon>
        <taxon>Bacillota</taxon>
        <taxon>Tissierellia</taxon>
        <taxon>Sedimentibacter</taxon>
    </lineage>
</organism>
<dbReference type="PANTHER" id="PTHR43155:SF2">
    <property type="entry name" value="CYCLIC DI-GMP PHOSPHODIESTERASE PA4108"/>
    <property type="match status" value="1"/>
</dbReference>
<dbReference type="NCBIfam" id="TIGR00254">
    <property type="entry name" value="GGDEF"/>
    <property type="match status" value="1"/>
</dbReference>
<feature type="transmembrane region" description="Helical" evidence="12">
    <location>
        <begin position="24"/>
        <end position="46"/>
    </location>
</feature>
<keyword evidence="4" id="KW-0808">Transferase</keyword>
<evidence type="ECO:0000256" key="8">
    <source>
        <dbReference type="ARBA" id="ARBA00022840"/>
    </source>
</evidence>
<feature type="domain" description="HD" evidence="17">
    <location>
        <begin position="806"/>
        <end position="928"/>
    </location>
</feature>
<dbReference type="Pfam" id="PF00989">
    <property type="entry name" value="PAS"/>
    <property type="match status" value="1"/>
</dbReference>
<evidence type="ECO:0000256" key="6">
    <source>
        <dbReference type="ARBA" id="ARBA00022741"/>
    </source>
</evidence>
<dbReference type="SMART" id="SM00267">
    <property type="entry name" value="GGDEF"/>
    <property type="match status" value="1"/>
</dbReference>
<feature type="domain" description="PAC" evidence="14">
    <location>
        <begin position="582"/>
        <end position="634"/>
    </location>
</feature>
<evidence type="ECO:0000259" key="16">
    <source>
        <dbReference type="PROSITE" id="PS50887"/>
    </source>
</evidence>
<dbReference type="Gene3D" id="6.10.340.10">
    <property type="match status" value="1"/>
</dbReference>
<dbReference type="PROSITE" id="PS51832">
    <property type="entry name" value="HD_GYP"/>
    <property type="match status" value="1"/>
</dbReference>
<feature type="domain" description="HD-GYP" evidence="18">
    <location>
        <begin position="784"/>
        <end position="967"/>
    </location>
</feature>
<dbReference type="NCBIfam" id="TIGR00229">
    <property type="entry name" value="sensory_box"/>
    <property type="match status" value="2"/>
</dbReference>
<evidence type="ECO:0000256" key="5">
    <source>
        <dbReference type="ARBA" id="ARBA00022692"/>
    </source>
</evidence>
<dbReference type="InterPro" id="IPR029151">
    <property type="entry name" value="Sensor-like_sf"/>
</dbReference>
<dbReference type="InterPro" id="IPR006675">
    <property type="entry name" value="HDIG_dom"/>
</dbReference>
<evidence type="ECO:0000259" key="18">
    <source>
        <dbReference type="PROSITE" id="PS51832"/>
    </source>
</evidence>
<dbReference type="PROSITE" id="PS50113">
    <property type="entry name" value="PAC"/>
    <property type="match status" value="1"/>
</dbReference>
<dbReference type="Gene3D" id="1.10.3210.10">
    <property type="entry name" value="Hypothetical protein af1432"/>
    <property type="match status" value="1"/>
</dbReference>
<dbReference type="CDD" id="cd01949">
    <property type="entry name" value="GGDEF"/>
    <property type="match status" value="1"/>
</dbReference>
<dbReference type="PROSITE" id="PS50885">
    <property type="entry name" value="HAMP"/>
    <property type="match status" value="1"/>
</dbReference>
<gene>
    <name evidence="19" type="ORF">HZF24_01755</name>
</gene>
<dbReference type="Pfam" id="PF17203">
    <property type="entry name" value="sCache_3_2"/>
    <property type="match status" value="1"/>
</dbReference>
<keyword evidence="10" id="KW-0902">Two-component regulatory system</keyword>
<dbReference type="InterPro" id="IPR003660">
    <property type="entry name" value="HAMP_dom"/>
</dbReference>
<keyword evidence="3" id="KW-0597">Phosphoprotein</keyword>
<dbReference type="InterPro" id="IPR003607">
    <property type="entry name" value="HD/PDEase_dom"/>
</dbReference>
<proteinExistence type="predicted"/>
<accession>A0A974BHN2</accession>
<dbReference type="CDD" id="cd06225">
    <property type="entry name" value="HAMP"/>
    <property type="match status" value="1"/>
</dbReference>
<comment type="caution">
    <text evidence="19">The sequence shown here is derived from an EMBL/GenBank/DDBJ whole genome shotgun (WGS) entry which is preliminary data.</text>
</comment>
<dbReference type="AlphaFoldDB" id="A0A974BHN2"/>
<keyword evidence="20" id="KW-1185">Reference proteome</keyword>
<evidence type="ECO:0000256" key="3">
    <source>
        <dbReference type="ARBA" id="ARBA00022553"/>
    </source>
</evidence>
<dbReference type="CDD" id="cd00130">
    <property type="entry name" value="PAS"/>
    <property type="match status" value="1"/>
</dbReference>
<evidence type="ECO:0000313" key="20">
    <source>
        <dbReference type="Proteomes" id="UP000611629"/>
    </source>
</evidence>
<evidence type="ECO:0000256" key="7">
    <source>
        <dbReference type="ARBA" id="ARBA00022777"/>
    </source>
</evidence>
<keyword evidence="2" id="KW-1003">Cell membrane</keyword>
<keyword evidence="5 12" id="KW-0812">Transmembrane</keyword>
<keyword evidence="9 12" id="KW-1133">Transmembrane helix</keyword>
<dbReference type="InterPro" id="IPR033463">
    <property type="entry name" value="sCache_3"/>
</dbReference>
<dbReference type="SMART" id="SM00471">
    <property type="entry name" value="HDc"/>
    <property type="match status" value="1"/>
</dbReference>
<evidence type="ECO:0000256" key="11">
    <source>
        <dbReference type="ARBA" id="ARBA00023136"/>
    </source>
</evidence>
<dbReference type="EMBL" id="JACBNQ010000001">
    <property type="protein sequence ID" value="NYB72860.1"/>
    <property type="molecule type" value="Genomic_DNA"/>
</dbReference>
<dbReference type="GO" id="GO:0000160">
    <property type="term" value="P:phosphorelay signal transduction system"/>
    <property type="evidence" value="ECO:0007669"/>
    <property type="project" value="UniProtKB-KW"/>
</dbReference>
<feature type="domain" description="PAS" evidence="13">
    <location>
        <begin position="398"/>
        <end position="443"/>
    </location>
</feature>
<keyword evidence="11 12" id="KW-0472">Membrane</keyword>
<evidence type="ECO:0000256" key="1">
    <source>
        <dbReference type="ARBA" id="ARBA00004651"/>
    </source>
</evidence>
<dbReference type="GO" id="GO:0005886">
    <property type="term" value="C:plasma membrane"/>
    <property type="evidence" value="ECO:0007669"/>
    <property type="project" value="UniProtKB-SubCell"/>
</dbReference>
<dbReference type="NCBIfam" id="TIGR00277">
    <property type="entry name" value="HDIG"/>
    <property type="match status" value="1"/>
</dbReference>
<dbReference type="PANTHER" id="PTHR43155">
    <property type="entry name" value="CYCLIC DI-GMP PHOSPHODIESTERASE PA4108-RELATED"/>
    <property type="match status" value="1"/>
</dbReference>
<evidence type="ECO:0000259" key="15">
    <source>
        <dbReference type="PROSITE" id="PS50885"/>
    </source>
</evidence>
<dbReference type="SUPFAM" id="SSF109604">
    <property type="entry name" value="HD-domain/PDEase-like"/>
    <property type="match status" value="1"/>
</dbReference>
<feature type="domain" description="PAS" evidence="13">
    <location>
        <begin position="504"/>
        <end position="577"/>
    </location>
</feature>
<evidence type="ECO:0000256" key="9">
    <source>
        <dbReference type="ARBA" id="ARBA00022989"/>
    </source>
</evidence>
<dbReference type="RefSeq" id="WP_179236533.1">
    <property type="nucleotide sequence ID" value="NZ_JACBNQ010000001.1"/>
</dbReference>
<dbReference type="PROSITE" id="PS50112">
    <property type="entry name" value="PAS"/>
    <property type="match status" value="2"/>
</dbReference>
<dbReference type="InterPro" id="IPR037522">
    <property type="entry name" value="HD_GYP_dom"/>
</dbReference>
<dbReference type="Pfam" id="PF13426">
    <property type="entry name" value="PAS_9"/>
    <property type="match status" value="1"/>
</dbReference>
<feature type="domain" description="HAMP" evidence="15">
    <location>
        <begin position="325"/>
        <end position="380"/>
    </location>
</feature>
<dbReference type="SUPFAM" id="SSF55785">
    <property type="entry name" value="PYP-like sensor domain (PAS domain)"/>
    <property type="match status" value="2"/>
</dbReference>
<evidence type="ECO:0000256" key="2">
    <source>
        <dbReference type="ARBA" id="ARBA00022475"/>
    </source>
</evidence>
<keyword evidence="7" id="KW-0418">Kinase</keyword>
<evidence type="ECO:0000259" key="17">
    <source>
        <dbReference type="PROSITE" id="PS51831"/>
    </source>
</evidence>
<dbReference type="InterPro" id="IPR035965">
    <property type="entry name" value="PAS-like_dom_sf"/>
</dbReference>
<dbReference type="Gene3D" id="3.30.70.270">
    <property type="match status" value="1"/>
</dbReference>
<dbReference type="GO" id="GO:0016301">
    <property type="term" value="F:kinase activity"/>
    <property type="evidence" value="ECO:0007669"/>
    <property type="project" value="UniProtKB-KW"/>
</dbReference>
<evidence type="ECO:0000256" key="4">
    <source>
        <dbReference type="ARBA" id="ARBA00022679"/>
    </source>
</evidence>
<dbReference type="PROSITE" id="PS50887">
    <property type="entry name" value="GGDEF"/>
    <property type="match status" value="1"/>
</dbReference>
<name>A0A974BHN2_SEDHY</name>
<dbReference type="InterPro" id="IPR000014">
    <property type="entry name" value="PAS"/>
</dbReference>
<keyword evidence="8" id="KW-0067">ATP-binding</keyword>
<dbReference type="InterPro" id="IPR006674">
    <property type="entry name" value="HD_domain"/>
</dbReference>
<evidence type="ECO:0000256" key="10">
    <source>
        <dbReference type="ARBA" id="ARBA00023012"/>
    </source>
</evidence>
<sequence length="967" mass="109679">MNERNHLNVLNTLYKKSLSFRGKILYLPLGIVFLAIVTITGISSYFTKEAMLNNMKTHGFHIAQQFIGRLKSNEAAEDVLNDMIEDRIRAVCNIVIKNKGILSNDYLNELSEDFDIDEIYWFDKDGEIIYATVPGYLGWRPDSNHPLSTIMQGQSELMEDIRKDAEFGNYVKYGAVRSADGTFVQAGISADKIYELTNQFSYQTIVEDMASNEDISYIHVVDNNNVVIACSNPEDIGMQKSIENFISVVQNRAPHASEYYSASLGESIYDVVYPIIIDENFIGFVNIGYKMEDAQAAISGIIRLILVVAAVVFAALILILNRISDGVIKSIENIKNQLGIMAAGNFDNEVPESLINKKDEFGDIAKSLNTTQKSIKNIITDHQMLVEKMQFGLAVHEIITDEKGTPVDYRFLSANSSFEKLTGLKPEEIVGKRALEVLPHLEPYWLNTYGEVALTGDSQEFENYADELGRWYQVVAYSPGNNQFAVIIDDISNRKRMEELLYMEKENFRTTLLSIGDGVISTDNKGKIILMNVIAEQLTGWKEEEAIGSDFAEVFTIVHEYTMEPCRNLVEDVLRTGEIKELANHTALIRRNGTLLPIEDSAAPIWSKNGKITGVVIVFRDFTEKREKHNQIEYLSYHDYLTGLYNRRYMEEAMKRMDTVENLPVSIMVLDINGLKLTNDAFGHEMGDKLLKKVAGILKKTCRPQDVIARMGGDEFSILMPNTNSEQALNIRDSIIKETSKIELESVIVSIAAGYDIKTDTSQDIDVIIKNAENSMYEGKMKYGRAMRSQVIENVLRSINLKYDNEQIHTERVAEYCELMAREMNFSEREIYTIKHAGILHDIGKIIIPPELLNKKETLTNDEFDIIKKHSETGYHILRNTYEYAGLAKIVRHHHEMFDGNGYPDKLKGHEIPLESRIIAIADAYEAMTANRPYQVAKSKEEALLEIKRCSGTQFDPEIAEIFLKIM</sequence>
<comment type="subcellular location">
    <subcellularLocation>
        <location evidence="1">Cell membrane</location>
        <topology evidence="1">Multi-pass membrane protein</topology>
    </subcellularLocation>
</comment>
<dbReference type="Proteomes" id="UP000611629">
    <property type="component" value="Unassembled WGS sequence"/>
</dbReference>
<protein>
    <submittedName>
        <fullName evidence="19">Diguanylate cyclase</fullName>
    </submittedName>
</protein>
<dbReference type="GO" id="GO:0005524">
    <property type="term" value="F:ATP binding"/>
    <property type="evidence" value="ECO:0007669"/>
    <property type="project" value="UniProtKB-KW"/>
</dbReference>
<dbReference type="SUPFAM" id="SSF103190">
    <property type="entry name" value="Sensory domain-like"/>
    <property type="match status" value="1"/>
</dbReference>
<evidence type="ECO:0000256" key="12">
    <source>
        <dbReference type="SAM" id="Phobius"/>
    </source>
</evidence>
<keyword evidence="6" id="KW-0547">Nucleotide-binding</keyword>
<dbReference type="SMART" id="SM00091">
    <property type="entry name" value="PAS"/>
    <property type="match status" value="2"/>
</dbReference>
<reference evidence="19" key="1">
    <citation type="submission" date="2020-07" db="EMBL/GenBank/DDBJ databases">
        <title>Genomic analysis of a strain of Sedimentibacter Hydroxybenzoicus DSM7310.</title>
        <authorList>
            <person name="Ma S."/>
        </authorList>
    </citation>
    <scope>NUCLEOTIDE SEQUENCE</scope>
    <source>
        <strain evidence="19">DSM 7310</strain>
    </source>
</reference>